<evidence type="ECO:0000313" key="2">
    <source>
        <dbReference type="Proteomes" id="UP000002945"/>
    </source>
</evidence>
<dbReference type="Proteomes" id="UP000002945">
    <property type="component" value="Unassembled WGS sequence"/>
</dbReference>
<dbReference type="RefSeq" id="WP_007095977.1">
    <property type="nucleotide sequence ID" value="NZ_CP142125.1"/>
</dbReference>
<comment type="caution">
    <text evidence="1">The sequence shown here is derived from an EMBL/GenBank/DDBJ whole genome shotgun (WGS) entry which is preliminary data.</text>
</comment>
<name>A9DSE6_9FLAO</name>
<sequence>MKKKKLKSLSLKKASVSKLNGGAQGPFPIPLSRNIKECVFTYDIYQCTWYSELYTACECEPSWDLGCQQSINAPCDA</sequence>
<evidence type="ECO:0000313" key="1">
    <source>
        <dbReference type="EMBL" id="EDP96924.1"/>
    </source>
</evidence>
<accession>A9DSE6</accession>
<protein>
    <submittedName>
        <fullName evidence="1">Uncharacterized protein</fullName>
    </submittedName>
</protein>
<keyword evidence="2" id="KW-1185">Reference proteome</keyword>
<dbReference type="HOGENOM" id="CLU_2633476_0_0_10"/>
<dbReference type="EMBL" id="ABIB01000003">
    <property type="protein sequence ID" value="EDP96924.1"/>
    <property type="molecule type" value="Genomic_DNA"/>
</dbReference>
<organism evidence="1 2">
    <name type="scientific">Kordia algicida OT-1</name>
    <dbReference type="NCBI Taxonomy" id="391587"/>
    <lineage>
        <taxon>Bacteria</taxon>
        <taxon>Pseudomonadati</taxon>
        <taxon>Bacteroidota</taxon>
        <taxon>Flavobacteriia</taxon>
        <taxon>Flavobacteriales</taxon>
        <taxon>Flavobacteriaceae</taxon>
        <taxon>Kordia</taxon>
    </lineage>
</organism>
<proteinExistence type="predicted"/>
<dbReference type="OrthoDB" id="1452012at2"/>
<gene>
    <name evidence="1" type="ORF">KAOT1_17213</name>
</gene>
<reference evidence="1 2" key="1">
    <citation type="journal article" date="2011" name="J. Bacteriol.">
        <title>Genome sequence of the algicidal bacterium Kordia algicida OT-1.</title>
        <authorList>
            <person name="Lee H.S."/>
            <person name="Kang S.G."/>
            <person name="Kwon K.K."/>
            <person name="Lee J.H."/>
            <person name="Kim S.J."/>
        </authorList>
    </citation>
    <scope>NUCLEOTIDE SEQUENCE [LARGE SCALE GENOMIC DNA]</scope>
    <source>
        <strain evidence="1 2">OT-1</strain>
    </source>
</reference>
<dbReference type="STRING" id="391587.KAOT1_17213"/>
<dbReference type="AlphaFoldDB" id="A9DSE6"/>